<evidence type="ECO:0000256" key="3">
    <source>
        <dbReference type="ARBA" id="ARBA00022741"/>
    </source>
</evidence>
<dbReference type="GO" id="GO:0000287">
    <property type="term" value="F:magnesium ion binding"/>
    <property type="evidence" value="ECO:0007669"/>
    <property type="project" value="UniProtKB-UniRule"/>
</dbReference>
<evidence type="ECO:0000256" key="1">
    <source>
        <dbReference type="ARBA" id="ARBA00022598"/>
    </source>
</evidence>
<dbReference type="EMBL" id="QKVO01000002">
    <property type="protein sequence ID" value="RAO95237.1"/>
    <property type="molecule type" value="Genomic_DNA"/>
</dbReference>
<dbReference type="Gene3D" id="2.40.50.140">
    <property type="entry name" value="Nucleic acid-binding proteins"/>
    <property type="match status" value="1"/>
</dbReference>
<dbReference type="Pfam" id="PF00152">
    <property type="entry name" value="tRNA-synt_2"/>
    <property type="match status" value="1"/>
</dbReference>
<dbReference type="InterPro" id="IPR012340">
    <property type="entry name" value="NA-bd_OB-fold"/>
</dbReference>
<dbReference type="OrthoDB" id="9801152at2"/>
<evidence type="ECO:0000259" key="8">
    <source>
        <dbReference type="PROSITE" id="PS50862"/>
    </source>
</evidence>
<keyword evidence="7" id="KW-0963">Cytoplasm</keyword>
<dbReference type="Gene3D" id="3.30.930.10">
    <property type="entry name" value="Bira Bifunctional Protein, Domain 2"/>
    <property type="match status" value="1"/>
</dbReference>
<evidence type="ECO:0000256" key="4">
    <source>
        <dbReference type="ARBA" id="ARBA00022840"/>
    </source>
</evidence>
<dbReference type="HAMAP" id="MF_00252">
    <property type="entry name" value="Lys_tRNA_synth_class2"/>
    <property type="match status" value="1"/>
</dbReference>
<keyword evidence="3 7" id="KW-0547">Nucleotide-binding</keyword>
<dbReference type="EC" id="6.1.1.6" evidence="7"/>
<keyword evidence="2 7" id="KW-0479">Metal-binding</keyword>
<keyword evidence="7" id="KW-0460">Magnesium</keyword>
<dbReference type="NCBIfam" id="NF001756">
    <property type="entry name" value="PRK00484.1"/>
    <property type="match status" value="1"/>
</dbReference>
<name>A0A328PSC6_9MOLU</name>
<proteinExistence type="inferred from homology"/>
<evidence type="ECO:0000313" key="9">
    <source>
        <dbReference type="EMBL" id="RAO95237.1"/>
    </source>
</evidence>
<gene>
    <name evidence="7 9" type="primary">lysS</name>
    <name evidence="9" type="ORF">DNK47_00990</name>
</gene>
<comment type="caution">
    <text evidence="9">The sequence shown here is derived from an EMBL/GenBank/DDBJ whole genome shotgun (WGS) entry which is preliminary data.</text>
</comment>
<dbReference type="CDD" id="cd04322">
    <property type="entry name" value="LysRS_N"/>
    <property type="match status" value="1"/>
</dbReference>
<keyword evidence="6 7" id="KW-0030">Aminoacyl-tRNA synthetase</keyword>
<dbReference type="PANTHER" id="PTHR42918">
    <property type="entry name" value="LYSYL-TRNA SYNTHETASE"/>
    <property type="match status" value="1"/>
</dbReference>
<evidence type="ECO:0000256" key="7">
    <source>
        <dbReference type="HAMAP-Rule" id="MF_00252"/>
    </source>
</evidence>
<dbReference type="GO" id="GO:0004824">
    <property type="term" value="F:lysine-tRNA ligase activity"/>
    <property type="evidence" value="ECO:0007669"/>
    <property type="project" value="UniProtKB-UniRule"/>
</dbReference>
<comment type="subunit">
    <text evidence="7">Homodimer.</text>
</comment>
<comment type="catalytic activity">
    <reaction evidence="7">
        <text>tRNA(Lys) + L-lysine + ATP = L-lysyl-tRNA(Lys) + AMP + diphosphate</text>
        <dbReference type="Rhea" id="RHEA:20792"/>
        <dbReference type="Rhea" id="RHEA-COMP:9696"/>
        <dbReference type="Rhea" id="RHEA-COMP:9697"/>
        <dbReference type="ChEBI" id="CHEBI:30616"/>
        <dbReference type="ChEBI" id="CHEBI:32551"/>
        <dbReference type="ChEBI" id="CHEBI:33019"/>
        <dbReference type="ChEBI" id="CHEBI:78442"/>
        <dbReference type="ChEBI" id="CHEBI:78529"/>
        <dbReference type="ChEBI" id="CHEBI:456215"/>
        <dbReference type="EC" id="6.1.1.6"/>
    </reaction>
</comment>
<evidence type="ECO:0000313" key="10">
    <source>
        <dbReference type="Proteomes" id="UP000249762"/>
    </source>
</evidence>
<dbReference type="PRINTS" id="PR00982">
    <property type="entry name" value="TRNASYNTHLYS"/>
</dbReference>
<dbReference type="GO" id="GO:0000049">
    <property type="term" value="F:tRNA binding"/>
    <property type="evidence" value="ECO:0007669"/>
    <property type="project" value="TreeGrafter"/>
</dbReference>
<protein>
    <recommendedName>
        <fullName evidence="7">Lysine--tRNA ligase</fullName>
        <ecNumber evidence="7">6.1.1.6</ecNumber>
    </recommendedName>
    <alternativeName>
        <fullName evidence="7">Lysyl-tRNA synthetase</fullName>
        <shortName evidence="7">LysRS</shortName>
    </alternativeName>
</protein>
<dbReference type="InterPro" id="IPR044136">
    <property type="entry name" value="Lys-tRNA-ligase_II_N"/>
</dbReference>
<dbReference type="AlphaFoldDB" id="A0A328PSC6"/>
<comment type="subcellular location">
    <subcellularLocation>
        <location evidence="7">Cytoplasm</location>
    </subcellularLocation>
</comment>
<comment type="cofactor">
    <cofactor evidence="7">
        <name>Mg(2+)</name>
        <dbReference type="ChEBI" id="CHEBI:18420"/>
    </cofactor>
    <text evidence="7">Binds 3 Mg(2+) ions per subunit.</text>
</comment>
<evidence type="ECO:0000256" key="2">
    <source>
        <dbReference type="ARBA" id="ARBA00022723"/>
    </source>
</evidence>
<comment type="similarity">
    <text evidence="7">Belongs to the class-II aminoacyl-tRNA synthetase family.</text>
</comment>
<dbReference type="Proteomes" id="UP000249762">
    <property type="component" value="Unassembled WGS sequence"/>
</dbReference>
<dbReference type="InterPro" id="IPR004364">
    <property type="entry name" value="Aa-tRNA-synt_II"/>
</dbReference>
<accession>A0A328PSC6</accession>
<dbReference type="NCBIfam" id="TIGR00499">
    <property type="entry name" value="lysS_bact"/>
    <property type="match status" value="1"/>
</dbReference>
<feature type="binding site" evidence="7">
    <location>
        <position position="407"/>
    </location>
    <ligand>
        <name>Mg(2+)</name>
        <dbReference type="ChEBI" id="CHEBI:18420"/>
        <label>2</label>
    </ligand>
</feature>
<dbReference type="PROSITE" id="PS50862">
    <property type="entry name" value="AA_TRNA_LIGASE_II"/>
    <property type="match status" value="1"/>
</dbReference>
<dbReference type="GO" id="GO:0005829">
    <property type="term" value="C:cytosol"/>
    <property type="evidence" value="ECO:0007669"/>
    <property type="project" value="TreeGrafter"/>
</dbReference>
<feature type="binding site" evidence="7">
    <location>
        <position position="400"/>
    </location>
    <ligand>
        <name>Mg(2+)</name>
        <dbReference type="ChEBI" id="CHEBI:18420"/>
        <label>1</label>
    </ligand>
</feature>
<sequence length="485" mass="56016">MDQEKEQNTKRKLNDQEEVRRKKLLGLKELGEDAYSSKDLVPSHSVKEVTSYPDRYLEQQLVLGGRVITVRGPFFVIKENNSKLQAYIDLKEETLKYIHNYFEKYVDIGDYVCVAGPLFRTHKGTLSIRAQQLKIISKALKPLPEKWAGIQSPELAVRNRVGNLLLNEELFHNLSLRSQIISELRRYLGELGYLEFETPILHKIPGGASARPFKTHHNTLKEDLYLRIAPELYLKRLIVSGWTKVYEIGKSFRNEGIDNFHNPEFSSIEIYSTYFGLEETIDLTEKLIINLFEKFLPPERKNSLQKFERKPMWELVKEKTGLDFYNNSPSLPIAVKKAVELGLELTEEEKQSLARVYEKFFEELISGELERPTFVYGFSSECSPLAKEDSANNFFAQRFELYIGGKEIANGFSEQNDPFRQEEQFKKQISSETEFELKLDQDYLSALEYGLPPTGGVGIGLDRLIMFLLDSKSIKEVISFPYLKG</sequence>
<reference evidence="10" key="1">
    <citation type="submission" date="2018-06" db="EMBL/GenBank/DDBJ databases">
        <authorList>
            <person name="Martinez Ocampo F."/>
            <person name="Quiroz Castaneda R.E."/>
            <person name="Rojas Lopez X."/>
        </authorList>
    </citation>
    <scope>NUCLEOTIDE SEQUENCE [LARGE SCALE GENOMIC DNA]</scope>
    <source>
        <strain evidence="10">INIFAP02</strain>
    </source>
</reference>
<dbReference type="InterPro" id="IPR006195">
    <property type="entry name" value="aa-tRNA-synth_II"/>
</dbReference>
<dbReference type="InterPro" id="IPR045864">
    <property type="entry name" value="aa-tRNA-synth_II/BPL/LPL"/>
</dbReference>
<dbReference type="InterPro" id="IPR002313">
    <property type="entry name" value="Lys-tRNA-ligase_II"/>
</dbReference>
<dbReference type="SUPFAM" id="SSF50249">
    <property type="entry name" value="Nucleic acid-binding proteins"/>
    <property type="match status" value="1"/>
</dbReference>
<dbReference type="GO" id="GO:0005524">
    <property type="term" value="F:ATP binding"/>
    <property type="evidence" value="ECO:0007669"/>
    <property type="project" value="UniProtKB-UniRule"/>
</dbReference>
<keyword evidence="5 7" id="KW-0648">Protein biosynthesis</keyword>
<keyword evidence="10" id="KW-1185">Reference proteome</keyword>
<keyword evidence="1 7" id="KW-0436">Ligase</keyword>
<organism evidence="9 10">
    <name type="scientific">Mycoplasma wenyonii</name>
    <dbReference type="NCBI Taxonomy" id="65123"/>
    <lineage>
        <taxon>Bacteria</taxon>
        <taxon>Bacillati</taxon>
        <taxon>Mycoplasmatota</taxon>
        <taxon>Mollicutes</taxon>
        <taxon>Mycoplasmataceae</taxon>
        <taxon>Mycoplasma</taxon>
    </lineage>
</organism>
<evidence type="ECO:0000256" key="5">
    <source>
        <dbReference type="ARBA" id="ARBA00022917"/>
    </source>
</evidence>
<keyword evidence="4 7" id="KW-0067">ATP-binding</keyword>
<feature type="domain" description="Aminoacyl-transfer RNA synthetases class-II family profile" evidence="8">
    <location>
        <begin position="174"/>
        <end position="481"/>
    </location>
</feature>
<dbReference type="PANTHER" id="PTHR42918:SF15">
    <property type="entry name" value="LYSINE--TRNA LIGASE, CHLOROPLASTIC_MITOCHONDRIAL"/>
    <property type="match status" value="1"/>
</dbReference>
<dbReference type="InterPro" id="IPR018149">
    <property type="entry name" value="Lys-tRNA-synth_II_C"/>
</dbReference>
<feature type="binding site" evidence="7">
    <location>
        <position position="407"/>
    </location>
    <ligand>
        <name>Mg(2+)</name>
        <dbReference type="ChEBI" id="CHEBI:18420"/>
        <label>1</label>
    </ligand>
</feature>
<dbReference type="GO" id="GO:0006430">
    <property type="term" value="P:lysyl-tRNA aminoacylation"/>
    <property type="evidence" value="ECO:0007669"/>
    <property type="project" value="UniProtKB-UniRule"/>
</dbReference>
<dbReference type="SUPFAM" id="SSF55681">
    <property type="entry name" value="Class II aaRS and biotin synthetases"/>
    <property type="match status" value="1"/>
</dbReference>
<evidence type="ECO:0000256" key="6">
    <source>
        <dbReference type="ARBA" id="ARBA00023146"/>
    </source>
</evidence>